<keyword evidence="2" id="KW-0378">Hydrolase</keyword>
<name>A0ABW6I974_9CYAN</name>
<sequence length="326" mass="36845">MLLSVPMPFPLTAIALAVPAYFYTWLVRSIDRFEKEPTKYLISAFLWGAIPAIGLAVILQMSLALPIETWWGHNSLQSDLVQSAVGAPITEEFLKAIAVALIYLTRRREFDGWVDGMVYGAMAGFGFAYVENILYLAGTASWEEWISLFVLRTLVFGGLHGFWTAIVGIGFGLARYMHSLVGRVMTVAVSLLLAMTLHLVHNGAIALIEIYSNIAILVALFNYGVLCLVMFLLWVIAARVDRARLRSQLANEVPWTLSRSCYEAVTRPNSHQLLQKMGFSSRQQRQLIQLVAELAHKKLQHQKMGDEDGNRAEIERLRTELRRYWR</sequence>
<feature type="transmembrane region" description="Helical" evidence="1">
    <location>
        <begin position="85"/>
        <end position="104"/>
    </location>
</feature>
<accession>A0ABW6I974</accession>
<proteinExistence type="predicted"/>
<keyword evidence="3" id="KW-1185">Reference proteome</keyword>
<dbReference type="PANTHER" id="PTHR36844">
    <property type="entry name" value="PROTEASE PRSW"/>
    <property type="match status" value="1"/>
</dbReference>
<dbReference type="InterPro" id="IPR026898">
    <property type="entry name" value="PrsW"/>
</dbReference>
<dbReference type="GO" id="GO:0008237">
    <property type="term" value="F:metallopeptidase activity"/>
    <property type="evidence" value="ECO:0007669"/>
    <property type="project" value="UniProtKB-KW"/>
</dbReference>
<dbReference type="PANTHER" id="PTHR36844:SF1">
    <property type="entry name" value="PROTEASE PRSW"/>
    <property type="match status" value="1"/>
</dbReference>
<comment type="caution">
    <text evidence="2">The sequence shown here is derived from an EMBL/GenBank/DDBJ whole genome shotgun (WGS) entry which is preliminary data.</text>
</comment>
<evidence type="ECO:0000256" key="1">
    <source>
        <dbReference type="SAM" id="Phobius"/>
    </source>
</evidence>
<feature type="transmembrane region" description="Helical" evidence="1">
    <location>
        <begin position="214"/>
        <end position="237"/>
    </location>
</feature>
<feature type="transmembrane region" description="Helical" evidence="1">
    <location>
        <begin position="116"/>
        <end position="137"/>
    </location>
</feature>
<keyword evidence="1" id="KW-0472">Membrane</keyword>
<organism evidence="2 3">
    <name type="scientific">Almyronema epifaneia S1</name>
    <dbReference type="NCBI Taxonomy" id="2991925"/>
    <lineage>
        <taxon>Bacteria</taxon>
        <taxon>Bacillati</taxon>
        <taxon>Cyanobacteriota</taxon>
        <taxon>Cyanophyceae</taxon>
        <taxon>Nodosilineales</taxon>
        <taxon>Nodosilineaceae</taxon>
        <taxon>Almyronema</taxon>
        <taxon>Almyronema epifaneia</taxon>
    </lineage>
</organism>
<evidence type="ECO:0000313" key="2">
    <source>
        <dbReference type="EMBL" id="MFE4104703.1"/>
    </source>
</evidence>
<evidence type="ECO:0000313" key="3">
    <source>
        <dbReference type="Proteomes" id="UP001600165"/>
    </source>
</evidence>
<dbReference type="Pfam" id="PF13367">
    <property type="entry name" value="PrsW-protease"/>
    <property type="match status" value="1"/>
</dbReference>
<feature type="transmembrane region" description="Helical" evidence="1">
    <location>
        <begin position="6"/>
        <end position="28"/>
    </location>
</feature>
<reference evidence="2 3" key="1">
    <citation type="submission" date="2024-10" db="EMBL/GenBank/DDBJ databases">
        <authorList>
            <person name="Ratan Roy A."/>
            <person name="Morales Sandoval P.H."/>
            <person name="De Los Santos Villalobos S."/>
            <person name="Chakraborty S."/>
            <person name="Mukherjee J."/>
        </authorList>
    </citation>
    <scope>NUCLEOTIDE SEQUENCE [LARGE SCALE GENOMIC DNA]</scope>
    <source>
        <strain evidence="2 3">S1</strain>
    </source>
</reference>
<gene>
    <name evidence="2" type="ORF">ACFVKH_00340</name>
</gene>
<protein>
    <submittedName>
        <fullName evidence="2">PrsW family intramembrane metalloprotease</fullName>
    </submittedName>
</protein>
<dbReference type="EMBL" id="JBHZOL010000002">
    <property type="protein sequence ID" value="MFE4104703.1"/>
    <property type="molecule type" value="Genomic_DNA"/>
</dbReference>
<dbReference type="Proteomes" id="UP001600165">
    <property type="component" value="Unassembled WGS sequence"/>
</dbReference>
<dbReference type="RefSeq" id="WP_377960234.1">
    <property type="nucleotide sequence ID" value="NZ_JBHZOL010000002.1"/>
</dbReference>
<feature type="transmembrane region" description="Helical" evidence="1">
    <location>
        <begin position="40"/>
        <end position="65"/>
    </location>
</feature>
<keyword evidence="1" id="KW-0812">Transmembrane</keyword>
<keyword evidence="2" id="KW-0645">Protease</keyword>
<feature type="transmembrane region" description="Helical" evidence="1">
    <location>
        <begin position="149"/>
        <end position="174"/>
    </location>
</feature>
<keyword evidence="2" id="KW-0482">Metalloprotease</keyword>
<feature type="transmembrane region" description="Helical" evidence="1">
    <location>
        <begin position="186"/>
        <end position="208"/>
    </location>
</feature>
<keyword evidence="1" id="KW-1133">Transmembrane helix</keyword>